<evidence type="ECO:0000313" key="2">
    <source>
        <dbReference type="EMBL" id="KKR43083.1"/>
    </source>
</evidence>
<gene>
    <name evidence="2" type="ORF">UT78_C0008G0015</name>
</gene>
<dbReference type="Gene3D" id="3.30.1200.10">
    <property type="entry name" value="YggU-like"/>
    <property type="match status" value="1"/>
</dbReference>
<evidence type="ECO:0000313" key="3">
    <source>
        <dbReference type="Proteomes" id="UP000034301"/>
    </source>
</evidence>
<dbReference type="EMBL" id="LBYC01000008">
    <property type="protein sequence ID" value="KKR43083.1"/>
    <property type="molecule type" value="Genomic_DNA"/>
</dbReference>
<sequence length="75" mass="8478">MYVHVKVAAGASKESFSQKKKSVDHFEVSVREKAERNEANNRVLMLVASHFKVPVAKVRIVNGHRHPSKLLIVED</sequence>
<reference evidence="2 3" key="1">
    <citation type="journal article" date="2015" name="Nature">
        <title>rRNA introns, odd ribosomes, and small enigmatic genomes across a large radiation of phyla.</title>
        <authorList>
            <person name="Brown C.T."/>
            <person name="Hug L.A."/>
            <person name="Thomas B.C."/>
            <person name="Sharon I."/>
            <person name="Castelle C.J."/>
            <person name="Singh A."/>
            <person name="Wilkins M.J."/>
            <person name="Williams K.H."/>
            <person name="Banfield J.F."/>
        </authorList>
    </citation>
    <scope>NUCLEOTIDE SEQUENCE [LARGE SCALE GENOMIC DNA]</scope>
</reference>
<dbReference type="InterPro" id="IPR003746">
    <property type="entry name" value="DUF167"/>
</dbReference>
<dbReference type="SUPFAM" id="SSF69786">
    <property type="entry name" value="YggU-like"/>
    <property type="match status" value="1"/>
</dbReference>
<dbReference type="Pfam" id="PF02594">
    <property type="entry name" value="DUF167"/>
    <property type="match status" value="1"/>
</dbReference>
<organism evidence="2 3">
    <name type="scientific">Candidatus Nomurabacteria bacterium GW2011_GWF2_40_12</name>
    <dbReference type="NCBI Taxonomy" id="1618776"/>
    <lineage>
        <taxon>Bacteria</taxon>
        <taxon>Candidatus Nomuraibacteriota</taxon>
    </lineage>
</organism>
<comment type="similarity">
    <text evidence="1">Belongs to the UPF0235 family.</text>
</comment>
<dbReference type="NCBIfam" id="TIGR00251">
    <property type="entry name" value="DUF167 family protein"/>
    <property type="match status" value="1"/>
</dbReference>
<evidence type="ECO:0000256" key="1">
    <source>
        <dbReference type="ARBA" id="ARBA00010364"/>
    </source>
</evidence>
<name>A0A0G0QSG3_9BACT</name>
<protein>
    <recommendedName>
        <fullName evidence="4">YggU family protein</fullName>
    </recommendedName>
</protein>
<comment type="caution">
    <text evidence="2">The sequence shown here is derived from an EMBL/GenBank/DDBJ whole genome shotgun (WGS) entry which is preliminary data.</text>
</comment>
<proteinExistence type="inferred from homology"/>
<accession>A0A0G0QSG3</accession>
<dbReference type="Proteomes" id="UP000034301">
    <property type="component" value="Unassembled WGS sequence"/>
</dbReference>
<evidence type="ECO:0008006" key="4">
    <source>
        <dbReference type="Google" id="ProtNLM"/>
    </source>
</evidence>
<dbReference type="SMART" id="SM01152">
    <property type="entry name" value="DUF167"/>
    <property type="match status" value="1"/>
</dbReference>
<dbReference type="InterPro" id="IPR036591">
    <property type="entry name" value="YggU-like_sf"/>
</dbReference>
<dbReference type="AlphaFoldDB" id="A0A0G0QSG3"/>